<evidence type="ECO:0000313" key="10">
    <source>
        <dbReference type="EMBL" id="PFX20926.1"/>
    </source>
</evidence>
<dbReference type="EMBL" id="LSMT01000298">
    <property type="protein sequence ID" value="PFX20926.1"/>
    <property type="molecule type" value="Genomic_DNA"/>
</dbReference>
<dbReference type="PANTHER" id="PTHR12189">
    <property type="entry name" value="MRNA GUANINE-7- METHYLTRANSFERASE"/>
    <property type="match status" value="1"/>
</dbReference>
<feature type="region of interest" description="Disordered" evidence="8">
    <location>
        <begin position="410"/>
        <end position="502"/>
    </location>
</feature>
<organism evidence="10 11">
    <name type="scientific">Stylophora pistillata</name>
    <name type="common">Smooth cauliflower coral</name>
    <dbReference type="NCBI Taxonomy" id="50429"/>
    <lineage>
        <taxon>Eukaryota</taxon>
        <taxon>Metazoa</taxon>
        <taxon>Cnidaria</taxon>
        <taxon>Anthozoa</taxon>
        <taxon>Hexacorallia</taxon>
        <taxon>Scleractinia</taxon>
        <taxon>Astrocoeniina</taxon>
        <taxon>Pocilloporidae</taxon>
        <taxon>Stylophora</taxon>
    </lineage>
</organism>
<evidence type="ECO:0000256" key="5">
    <source>
        <dbReference type="ARBA" id="ARBA00022884"/>
    </source>
</evidence>
<dbReference type="GO" id="GO:0003723">
    <property type="term" value="F:RNA binding"/>
    <property type="evidence" value="ECO:0007669"/>
    <property type="project" value="UniProtKB-KW"/>
</dbReference>
<feature type="region of interest" description="Disordered" evidence="8">
    <location>
        <begin position="1"/>
        <end position="75"/>
    </location>
</feature>
<dbReference type="InterPro" id="IPR039753">
    <property type="entry name" value="RG7MT1"/>
</dbReference>
<name>A0A2B4RUS9_STYPI</name>
<evidence type="ECO:0000256" key="3">
    <source>
        <dbReference type="ARBA" id="ARBA00022679"/>
    </source>
</evidence>
<accession>A0A2B4RUS9</accession>
<evidence type="ECO:0000256" key="1">
    <source>
        <dbReference type="ARBA" id="ARBA00011926"/>
    </source>
</evidence>
<sequence>MIDETNAEISAPEKPTDENLIEEEKKDGEKTGEVQNEPDDKAKEEETTKDPEKGLNGDNKHEEEKAADNSEGLGEKVAKHYNELPSGGKESRKESPIIYLRNFNNWVKSIIINESLEKIKRVNSREVAVLDLCCGKGGDLLKWQRGRIKTLVCADIAQVSVEQCEERYKELKRTHETRRYRDPLFKPEFITADCSKERLLDLYQDKNIEFDLTSCQFSFHYSFESFEQADMMLKNACERLKVGGFFIGTTPNGYELVRRLEKSEDLSFGNDVYRVTFEKKGDYPLYGCKMAEKYNMKLLYTKTFHDFFREKTKESTSLLYKMKALETYPPRLESESLVSTAEDAYTHAKDFLEGIQLNQDKSSSTSKYRDHREKNLKHVGTMSKCEWEAVGMYLAFVFVKIDPEAEQKRAEEAERRAKERAEQEKEREERAKAEQEMAENAKAEEDKEEQAEENPEEKVEEIEPEPKAESRKRKHEEEPAEGDDDDGEPAAKKQETAEETSV</sequence>
<dbReference type="InterPro" id="IPR029063">
    <property type="entry name" value="SAM-dependent_MTases_sf"/>
</dbReference>
<evidence type="ECO:0000256" key="6">
    <source>
        <dbReference type="ARBA" id="ARBA00023042"/>
    </source>
</evidence>
<dbReference type="EC" id="2.1.1.56" evidence="1"/>
<dbReference type="Proteomes" id="UP000225706">
    <property type="component" value="Unassembled WGS sequence"/>
</dbReference>
<keyword evidence="6" id="KW-0506">mRNA capping</keyword>
<evidence type="ECO:0000313" key="11">
    <source>
        <dbReference type="Proteomes" id="UP000225706"/>
    </source>
</evidence>
<dbReference type="STRING" id="50429.A0A2B4RUS9"/>
<dbReference type="PROSITE" id="PS51562">
    <property type="entry name" value="RNA_CAP0_MT"/>
    <property type="match status" value="1"/>
</dbReference>
<dbReference type="Gene3D" id="3.40.50.150">
    <property type="entry name" value="Vaccinia Virus protein VP39"/>
    <property type="match status" value="1"/>
</dbReference>
<dbReference type="InterPro" id="IPR004971">
    <property type="entry name" value="mRNA_G-N7_MeTrfase_dom"/>
</dbReference>
<evidence type="ECO:0000256" key="2">
    <source>
        <dbReference type="ARBA" id="ARBA00022603"/>
    </source>
</evidence>
<dbReference type="PANTHER" id="PTHR12189:SF2">
    <property type="entry name" value="MRNA CAP GUANINE-N7 METHYLTRANSFERASE"/>
    <property type="match status" value="1"/>
</dbReference>
<comment type="caution">
    <text evidence="10">The sequence shown here is derived from an EMBL/GenBank/DDBJ whole genome shotgun (WGS) entry which is preliminary data.</text>
</comment>
<reference evidence="11" key="1">
    <citation type="journal article" date="2017" name="bioRxiv">
        <title>Comparative analysis of the genomes of Stylophora pistillata and Acropora digitifera provides evidence for extensive differences between species of corals.</title>
        <authorList>
            <person name="Voolstra C.R."/>
            <person name="Li Y."/>
            <person name="Liew Y.J."/>
            <person name="Baumgarten S."/>
            <person name="Zoccola D."/>
            <person name="Flot J.-F."/>
            <person name="Tambutte S."/>
            <person name="Allemand D."/>
            <person name="Aranda M."/>
        </authorList>
    </citation>
    <scope>NUCLEOTIDE SEQUENCE [LARGE SCALE GENOMIC DNA]</scope>
</reference>
<dbReference type="GO" id="GO:0005634">
    <property type="term" value="C:nucleus"/>
    <property type="evidence" value="ECO:0007669"/>
    <property type="project" value="TreeGrafter"/>
</dbReference>
<dbReference type="OrthoDB" id="5951371at2759"/>
<dbReference type="GO" id="GO:0004482">
    <property type="term" value="F:mRNA 5'-cap (guanine-N7-)-methyltransferase activity"/>
    <property type="evidence" value="ECO:0007669"/>
    <property type="project" value="UniProtKB-EC"/>
</dbReference>
<comment type="catalytic activity">
    <reaction evidence="7">
        <text>a 5'-end (5'-triphosphoguanosine)-ribonucleoside in mRNA + S-adenosyl-L-methionine = a 5'-end (N(7)-methyl 5'-triphosphoguanosine)-ribonucleoside in mRNA + S-adenosyl-L-homocysteine</text>
        <dbReference type="Rhea" id="RHEA:67008"/>
        <dbReference type="Rhea" id="RHEA-COMP:17166"/>
        <dbReference type="Rhea" id="RHEA-COMP:17167"/>
        <dbReference type="ChEBI" id="CHEBI:57856"/>
        <dbReference type="ChEBI" id="CHEBI:59789"/>
        <dbReference type="ChEBI" id="CHEBI:156461"/>
        <dbReference type="ChEBI" id="CHEBI:167617"/>
        <dbReference type="EC" id="2.1.1.56"/>
    </reaction>
</comment>
<feature type="domain" description="MRNA cap 0 methyltransferase" evidence="9">
    <location>
        <begin position="95"/>
        <end position="401"/>
    </location>
</feature>
<dbReference type="Pfam" id="PF03291">
    <property type="entry name" value="mRNA_G-N7_MeTrfase"/>
    <property type="match status" value="1"/>
</dbReference>
<dbReference type="AlphaFoldDB" id="A0A2B4RUS9"/>
<feature type="compositionally biased region" description="Basic and acidic residues" evidence="8">
    <location>
        <begin position="14"/>
        <end position="75"/>
    </location>
</feature>
<evidence type="ECO:0000259" key="9">
    <source>
        <dbReference type="PROSITE" id="PS51562"/>
    </source>
</evidence>
<keyword evidence="11" id="KW-1185">Reference proteome</keyword>
<evidence type="ECO:0000256" key="4">
    <source>
        <dbReference type="ARBA" id="ARBA00022691"/>
    </source>
</evidence>
<dbReference type="SUPFAM" id="SSF53335">
    <property type="entry name" value="S-adenosyl-L-methionine-dependent methyltransferases"/>
    <property type="match status" value="1"/>
</dbReference>
<keyword evidence="4" id="KW-0949">S-adenosyl-L-methionine</keyword>
<keyword evidence="5" id="KW-0694">RNA-binding</keyword>
<keyword evidence="2 10" id="KW-0489">Methyltransferase</keyword>
<feature type="compositionally biased region" description="Basic and acidic residues" evidence="8">
    <location>
        <begin position="410"/>
        <end position="445"/>
    </location>
</feature>
<protein>
    <recommendedName>
        <fullName evidence="1">mRNA (guanine-N(7))-methyltransferase</fullName>
        <ecNumber evidence="1">2.1.1.56</ecNumber>
    </recommendedName>
</protein>
<feature type="compositionally biased region" description="Acidic residues" evidence="8">
    <location>
        <begin position="446"/>
        <end position="463"/>
    </location>
</feature>
<keyword evidence="3 10" id="KW-0808">Transferase</keyword>
<gene>
    <name evidence="10" type="primary">RNMT</name>
    <name evidence="10" type="ORF">AWC38_SpisGene14619</name>
</gene>
<proteinExistence type="predicted"/>
<feature type="compositionally biased region" description="Acidic residues" evidence="8">
    <location>
        <begin position="478"/>
        <end position="488"/>
    </location>
</feature>
<keyword evidence="6" id="KW-0507">mRNA processing</keyword>
<dbReference type="CDD" id="cd02440">
    <property type="entry name" value="AdoMet_MTases"/>
    <property type="match status" value="1"/>
</dbReference>
<evidence type="ECO:0000256" key="8">
    <source>
        <dbReference type="SAM" id="MobiDB-lite"/>
    </source>
</evidence>
<evidence type="ECO:0000256" key="7">
    <source>
        <dbReference type="ARBA" id="ARBA00044712"/>
    </source>
</evidence>